<dbReference type="EMBL" id="UFYW01000001">
    <property type="protein sequence ID" value="STD82634.1"/>
    <property type="molecule type" value="Genomic_DNA"/>
</dbReference>
<dbReference type="AlphaFoldDB" id="A0A376H0G0"/>
<dbReference type="SMART" id="SM00530">
    <property type="entry name" value="HTH_XRE"/>
    <property type="match status" value="1"/>
</dbReference>
<dbReference type="Pfam" id="PF18106">
    <property type="entry name" value="Rol_Rep_N"/>
    <property type="match status" value="1"/>
</dbReference>
<name>A0A376H0G0_ENTGA</name>
<dbReference type="SUPFAM" id="SSF47413">
    <property type="entry name" value="lambda repressor-like DNA-binding domains"/>
    <property type="match status" value="1"/>
</dbReference>
<dbReference type="InterPro" id="IPR010982">
    <property type="entry name" value="Lambda_DNA-bd_dom_sf"/>
</dbReference>
<accession>A0A376H0G0</accession>
<protein>
    <submittedName>
        <fullName evidence="2">Putative DNA relaxase</fullName>
    </submittedName>
</protein>
<dbReference type="Pfam" id="PF01381">
    <property type="entry name" value="HTH_3"/>
    <property type="match status" value="1"/>
</dbReference>
<proteinExistence type="predicted"/>
<dbReference type="InterPro" id="IPR040819">
    <property type="entry name" value="Rol_Rep_N"/>
</dbReference>
<dbReference type="Gene3D" id="1.10.260.40">
    <property type="entry name" value="lambda repressor-like DNA-binding domains"/>
    <property type="match status" value="1"/>
</dbReference>
<gene>
    <name evidence="2" type="primary">nicK_1</name>
    <name evidence="2" type="ORF">NCTC12360_01066</name>
</gene>
<evidence type="ECO:0000313" key="3">
    <source>
        <dbReference type="Proteomes" id="UP000254807"/>
    </source>
</evidence>
<reference evidence="2 3" key="1">
    <citation type="submission" date="2018-06" db="EMBL/GenBank/DDBJ databases">
        <authorList>
            <consortium name="Pathogen Informatics"/>
            <person name="Doyle S."/>
        </authorList>
    </citation>
    <scope>NUCLEOTIDE SEQUENCE [LARGE SCALE GENOMIC DNA]</scope>
    <source>
        <strain evidence="2 3">NCTC12360</strain>
    </source>
</reference>
<dbReference type="OrthoDB" id="2067664at2"/>
<dbReference type="InterPro" id="IPR001387">
    <property type="entry name" value="Cro/C1-type_HTH"/>
</dbReference>
<feature type="domain" description="HTH cro/C1-type" evidence="1">
    <location>
        <begin position="6"/>
        <end position="40"/>
    </location>
</feature>
<dbReference type="CDD" id="cd00093">
    <property type="entry name" value="HTH_XRE"/>
    <property type="match status" value="1"/>
</dbReference>
<dbReference type="PROSITE" id="PS50943">
    <property type="entry name" value="HTH_CROC1"/>
    <property type="match status" value="1"/>
</dbReference>
<dbReference type="InterPro" id="IPR003491">
    <property type="entry name" value="REP-like_C"/>
</dbReference>
<sequence>MSPEHLKSVRLSRNLSQKIVANTLGIDRTFLSKIENGQRSCSEELEQQLLDFYSKFSVGNGWLEVKFDYIRIRIPTNDPKKVIEDILGMEFTSFYYADTKLFGYVEMYQKGMIRVLNSKKGDERGCLIELSGQGCRHYESVLDERSDSWKEFFFRCQEFEGTPRRLDIAVDDLEEIFSLHELARKLSRNEFISGFQTWRSQEEKSMLEDASGGLSIYLGSPQSLMHFCFYQKNYEIAKKQGIPLEEVEIKNRYEIRMKNKKAERFLDQYLRTNDFSSLVVGVLANQLMVLEKSRENGKDNRIWASWAKLIQGVEKVPLTLKPEKPNYNRKLAYLKTQAARSIKIVKIVDETLGLNRLDEILGVTELREQDEKIIEDEVRSVCEYIQENPQAIDYLL</sequence>
<dbReference type="GO" id="GO:0003677">
    <property type="term" value="F:DNA binding"/>
    <property type="evidence" value="ECO:0007669"/>
    <property type="project" value="InterPro"/>
</dbReference>
<evidence type="ECO:0000259" key="1">
    <source>
        <dbReference type="PROSITE" id="PS50943"/>
    </source>
</evidence>
<keyword evidence="3" id="KW-1185">Reference proteome</keyword>
<evidence type="ECO:0000313" key="2">
    <source>
        <dbReference type="EMBL" id="STD82634.1"/>
    </source>
</evidence>
<dbReference type="Pfam" id="PF02486">
    <property type="entry name" value="Rep_trans"/>
    <property type="match status" value="1"/>
</dbReference>
<organism evidence="2 3">
    <name type="scientific">Enterococcus gallinarum</name>
    <dbReference type="NCBI Taxonomy" id="1353"/>
    <lineage>
        <taxon>Bacteria</taxon>
        <taxon>Bacillati</taxon>
        <taxon>Bacillota</taxon>
        <taxon>Bacilli</taxon>
        <taxon>Lactobacillales</taxon>
        <taxon>Enterococcaceae</taxon>
        <taxon>Enterococcus</taxon>
    </lineage>
</organism>
<dbReference type="RefSeq" id="WP_060814192.1">
    <property type="nucleotide sequence ID" value="NZ_JBHULA010000043.1"/>
</dbReference>
<dbReference type="Proteomes" id="UP000254807">
    <property type="component" value="Unassembled WGS sequence"/>
</dbReference>